<dbReference type="EMBL" id="UYRT01021830">
    <property type="protein sequence ID" value="VDK60204.1"/>
    <property type="molecule type" value="Genomic_DNA"/>
</dbReference>
<evidence type="ECO:0000256" key="1">
    <source>
        <dbReference type="SAM" id="MobiDB-lite"/>
    </source>
</evidence>
<organism evidence="4">
    <name type="scientific">Gongylonema pulchrum</name>
    <dbReference type="NCBI Taxonomy" id="637853"/>
    <lineage>
        <taxon>Eukaryota</taxon>
        <taxon>Metazoa</taxon>
        <taxon>Ecdysozoa</taxon>
        <taxon>Nematoda</taxon>
        <taxon>Chromadorea</taxon>
        <taxon>Rhabditida</taxon>
        <taxon>Spirurina</taxon>
        <taxon>Spiruromorpha</taxon>
        <taxon>Spiruroidea</taxon>
        <taxon>Gongylonematidae</taxon>
        <taxon>Gongylonema</taxon>
    </lineage>
</organism>
<evidence type="ECO:0000313" key="3">
    <source>
        <dbReference type="Proteomes" id="UP000271098"/>
    </source>
</evidence>
<gene>
    <name evidence="2" type="ORF">GPUH_LOCUS7942</name>
</gene>
<dbReference type="WBParaSite" id="GPUH_0000795601-mRNA-1">
    <property type="protein sequence ID" value="GPUH_0000795601-mRNA-1"/>
    <property type="gene ID" value="GPUH_0000795601"/>
</dbReference>
<dbReference type="Proteomes" id="UP000271098">
    <property type="component" value="Unassembled WGS sequence"/>
</dbReference>
<name>A0A183DGV6_9BILA</name>
<reference evidence="4" key="1">
    <citation type="submission" date="2016-06" db="UniProtKB">
        <authorList>
            <consortium name="WormBaseParasite"/>
        </authorList>
    </citation>
    <scope>IDENTIFICATION</scope>
</reference>
<feature type="compositionally biased region" description="Low complexity" evidence="1">
    <location>
        <begin position="74"/>
        <end position="97"/>
    </location>
</feature>
<feature type="compositionally biased region" description="Low complexity" evidence="1">
    <location>
        <begin position="55"/>
        <end position="65"/>
    </location>
</feature>
<keyword evidence="3" id="KW-1185">Reference proteome</keyword>
<protein>
    <submittedName>
        <fullName evidence="2 4">Uncharacterized protein</fullName>
    </submittedName>
</protein>
<feature type="compositionally biased region" description="Basic and acidic residues" evidence="1">
    <location>
        <begin position="100"/>
        <end position="111"/>
    </location>
</feature>
<sequence>MAVIEAHGNSEDMLELQENACRLYEVGRCRGADDCDDEPEEVADDNDDDDDMDSSSDMGSSLENSAISDGVGADDGNTSDGGNSDESSDEGSSVSSEQRLVLHDEQELVCF</sequence>
<accession>A0A183DGV6</accession>
<evidence type="ECO:0000313" key="4">
    <source>
        <dbReference type="WBParaSite" id="GPUH_0000795601-mRNA-1"/>
    </source>
</evidence>
<proteinExistence type="predicted"/>
<reference evidence="2 3" key="2">
    <citation type="submission" date="2018-11" db="EMBL/GenBank/DDBJ databases">
        <authorList>
            <consortium name="Pathogen Informatics"/>
        </authorList>
    </citation>
    <scope>NUCLEOTIDE SEQUENCE [LARGE SCALE GENOMIC DNA]</scope>
</reference>
<dbReference type="AlphaFoldDB" id="A0A183DGV6"/>
<feature type="region of interest" description="Disordered" evidence="1">
    <location>
        <begin position="30"/>
        <end position="111"/>
    </location>
</feature>
<evidence type="ECO:0000313" key="2">
    <source>
        <dbReference type="EMBL" id="VDK60204.1"/>
    </source>
</evidence>
<feature type="compositionally biased region" description="Acidic residues" evidence="1">
    <location>
        <begin position="34"/>
        <end position="54"/>
    </location>
</feature>